<dbReference type="Pfam" id="PF03096">
    <property type="entry name" value="Ndr"/>
    <property type="match status" value="1"/>
</dbReference>
<protein>
    <recommendedName>
        <fullName evidence="4">Protein NDRG3</fullName>
    </recommendedName>
</protein>
<evidence type="ECO:0000313" key="2">
    <source>
        <dbReference type="EMBL" id="KRT79334.1"/>
    </source>
</evidence>
<reference evidence="2 3" key="1">
    <citation type="submission" date="2015-09" db="EMBL/GenBank/DDBJ databases">
        <title>Draft genome of the scarab beetle Oryctes borbonicus.</title>
        <authorList>
            <person name="Meyer J.M."/>
            <person name="Markov G.V."/>
            <person name="Baskaran P."/>
            <person name="Herrmann M."/>
            <person name="Sommer R.J."/>
            <person name="Roedelsperger C."/>
        </authorList>
    </citation>
    <scope>NUCLEOTIDE SEQUENCE [LARGE SCALE GENOMIC DNA]</scope>
    <source>
        <strain evidence="2">OB123</strain>
        <tissue evidence="2">Whole animal</tissue>
    </source>
</reference>
<dbReference type="InterPro" id="IPR004142">
    <property type="entry name" value="NDRG"/>
</dbReference>
<proteinExistence type="inferred from homology"/>
<organism evidence="2 3">
    <name type="scientific">Oryctes borbonicus</name>
    <dbReference type="NCBI Taxonomy" id="1629725"/>
    <lineage>
        <taxon>Eukaryota</taxon>
        <taxon>Metazoa</taxon>
        <taxon>Ecdysozoa</taxon>
        <taxon>Arthropoda</taxon>
        <taxon>Hexapoda</taxon>
        <taxon>Insecta</taxon>
        <taxon>Pterygota</taxon>
        <taxon>Neoptera</taxon>
        <taxon>Endopterygota</taxon>
        <taxon>Coleoptera</taxon>
        <taxon>Polyphaga</taxon>
        <taxon>Scarabaeiformia</taxon>
        <taxon>Scarabaeidae</taxon>
        <taxon>Dynastinae</taxon>
        <taxon>Oryctes</taxon>
    </lineage>
</organism>
<evidence type="ECO:0000256" key="1">
    <source>
        <dbReference type="ARBA" id="ARBA00005598"/>
    </source>
</evidence>
<dbReference type="Proteomes" id="UP000051574">
    <property type="component" value="Unassembled WGS sequence"/>
</dbReference>
<dbReference type="EMBL" id="LJIG01022670">
    <property type="protein sequence ID" value="KRT79334.1"/>
    <property type="molecule type" value="Genomic_DNA"/>
</dbReference>
<evidence type="ECO:0000313" key="3">
    <source>
        <dbReference type="Proteomes" id="UP000051574"/>
    </source>
</evidence>
<keyword evidence="3" id="KW-1185">Reference proteome</keyword>
<comment type="similarity">
    <text evidence="1">Belongs to the NDRG family.</text>
</comment>
<name>A0A0T6AW60_9SCAR</name>
<gene>
    <name evidence="2" type="ORF">AMK59_6554</name>
</gene>
<accession>A0A0T6AW60</accession>
<dbReference type="Gene3D" id="3.40.50.1820">
    <property type="entry name" value="alpha/beta hydrolase"/>
    <property type="match status" value="1"/>
</dbReference>
<dbReference type="InterPro" id="IPR029058">
    <property type="entry name" value="AB_hydrolase_fold"/>
</dbReference>
<evidence type="ECO:0008006" key="4">
    <source>
        <dbReference type="Google" id="ProtNLM"/>
    </source>
</evidence>
<comment type="caution">
    <text evidence="2">The sequence shown here is derived from an EMBL/GenBank/DDBJ whole genome shotgun (WGS) entry which is preliminary data.</text>
</comment>
<feature type="non-terminal residue" evidence="2">
    <location>
        <position position="164"/>
    </location>
</feature>
<dbReference type="AlphaFoldDB" id="A0A0T6AW60"/>
<dbReference type="OrthoDB" id="741027at2759"/>
<sequence>MPVSLGGSYHSLTGAEDVYRSTTVTGNNTNVLDSVKKALNFVSGSPHKDERLITNRQPIIITSRTDSVKTNINRKMPTSGVAEEAALLGTMPSDSMDDIELKNIQLQFPSTRSMSRDDSTANEETVETDRGPITVAVQGLRSKPAIITYHDLGLNLSSTKCSVL</sequence>